<evidence type="ECO:0000256" key="2">
    <source>
        <dbReference type="ARBA" id="ARBA00023002"/>
    </source>
</evidence>
<dbReference type="PANTHER" id="PTHR48106:SF18">
    <property type="entry name" value="QUINONE OXIDOREDUCTASE PIG3"/>
    <property type="match status" value="1"/>
</dbReference>
<comment type="caution">
    <text evidence="4">The sequence shown here is derived from an EMBL/GenBank/DDBJ whole genome shotgun (WGS) entry which is preliminary data.</text>
</comment>
<protein>
    <submittedName>
        <fullName evidence="4">Oxidoreductase, zinc-binding dehydrogenase family protein</fullName>
    </submittedName>
</protein>
<dbReference type="InterPro" id="IPR036291">
    <property type="entry name" value="NAD(P)-bd_dom_sf"/>
</dbReference>
<dbReference type="Pfam" id="PF13602">
    <property type="entry name" value="ADH_zinc_N_2"/>
    <property type="match status" value="1"/>
</dbReference>
<dbReference type="SMART" id="SM00829">
    <property type="entry name" value="PKS_ER"/>
    <property type="match status" value="1"/>
</dbReference>
<dbReference type="InterPro" id="IPR011032">
    <property type="entry name" value="GroES-like_sf"/>
</dbReference>
<evidence type="ECO:0000313" key="5">
    <source>
        <dbReference type="Proteomes" id="UP000005388"/>
    </source>
</evidence>
<dbReference type="PANTHER" id="PTHR48106">
    <property type="entry name" value="QUINONE OXIDOREDUCTASE PIG3-RELATED"/>
    <property type="match status" value="1"/>
</dbReference>
<dbReference type="AlphaFoldDB" id="G5KFS7"/>
<dbReference type="Gene3D" id="3.90.180.10">
    <property type="entry name" value="Medium-chain alcohol dehydrogenases, catalytic domain"/>
    <property type="match status" value="1"/>
</dbReference>
<dbReference type="InterPro" id="IPR020843">
    <property type="entry name" value="ER"/>
</dbReference>
<dbReference type="Pfam" id="PF08240">
    <property type="entry name" value="ADH_N"/>
    <property type="match status" value="1"/>
</dbReference>
<gene>
    <name evidence="4" type="ORF">STRUR_1085</name>
</gene>
<keyword evidence="5" id="KW-1185">Reference proteome</keyword>
<dbReference type="GO" id="GO:0070402">
    <property type="term" value="F:NADPH binding"/>
    <property type="evidence" value="ECO:0007669"/>
    <property type="project" value="TreeGrafter"/>
</dbReference>
<dbReference type="EMBL" id="AEUZ02000001">
    <property type="protein sequence ID" value="EHJ56255.1"/>
    <property type="molecule type" value="Genomic_DNA"/>
</dbReference>
<organism evidence="4 5">
    <name type="scientific">Streptococcus urinalis 2285-97</name>
    <dbReference type="NCBI Taxonomy" id="764291"/>
    <lineage>
        <taxon>Bacteria</taxon>
        <taxon>Bacillati</taxon>
        <taxon>Bacillota</taxon>
        <taxon>Bacilli</taxon>
        <taxon>Lactobacillales</taxon>
        <taxon>Streptococcaceae</taxon>
        <taxon>Streptococcus</taxon>
    </lineage>
</organism>
<feature type="domain" description="Enoyl reductase (ER)" evidence="3">
    <location>
        <begin position="10"/>
        <end position="315"/>
    </location>
</feature>
<evidence type="ECO:0000259" key="3">
    <source>
        <dbReference type="SMART" id="SM00829"/>
    </source>
</evidence>
<dbReference type="Proteomes" id="UP000005388">
    <property type="component" value="Unassembled WGS sequence"/>
</dbReference>
<evidence type="ECO:0000256" key="1">
    <source>
        <dbReference type="ARBA" id="ARBA00022857"/>
    </source>
</evidence>
<dbReference type="GO" id="GO:0016651">
    <property type="term" value="F:oxidoreductase activity, acting on NAD(P)H"/>
    <property type="evidence" value="ECO:0007669"/>
    <property type="project" value="TreeGrafter"/>
</dbReference>
<accession>G5KFS7</accession>
<reference evidence="4 5" key="1">
    <citation type="journal article" date="2014" name="Int. J. Syst. Evol. Microbiol.">
        <title>Phylogenomics and the dynamic genome evolution of the genus Streptococcus.</title>
        <authorList>
            <consortium name="The Broad Institute Genome Sequencing Platform"/>
            <person name="Richards V.P."/>
            <person name="Palmer S.R."/>
            <person name="Pavinski Bitar P.D."/>
            <person name="Qin X."/>
            <person name="Weinstock G.M."/>
            <person name="Highlander S.K."/>
            <person name="Town C.D."/>
            <person name="Burne R.A."/>
            <person name="Stanhope M.J."/>
        </authorList>
    </citation>
    <scope>NUCLEOTIDE SEQUENCE [LARGE SCALE GENOMIC DNA]</scope>
    <source>
        <strain evidence="4 5">2285-97</strain>
    </source>
</reference>
<dbReference type="RefSeq" id="WP_006739019.1">
    <property type="nucleotide sequence ID" value="NZ_AEUZ02000001.1"/>
</dbReference>
<dbReference type="eggNOG" id="COG0604">
    <property type="taxonomic scope" value="Bacteria"/>
</dbReference>
<dbReference type="STRING" id="764291.STRUR_1085"/>
<proteinExistence type="predicted"/>
<keyword evidence="2" id="KW-0560">Oxidoreductase</keyword>
<evidence type="ECO:0000313" key="4">
    <source>
        <dbReference type="EMBL" id="EHJ56255.1"/>
    </source>
</evidence>
<name>G5KFS7_9STRE</name>
<dbReference type="InterPro" id="IPR013154">
    <property type="entry name" value="ADH-like_N"/>
</dbReference>
<dbReference type="SUPFAM" id="SSF50129">
    <property type="entry name" value="GroES-like"/>
    <property type="match status" value="1"/>
</dbReference>
<dbReference type="SUPFAM" id="SSF51735">
    <property type="entry name" value="NAD(P)-binding Rossmann-fold domains"/>
    <property type="match status" value="1"/>
</dbReference>
<dbReference type="Gene3D" id="3.40.50.720">
    <property type="entry name" value="NAD(P)-binding Rossmann-like Domain"/>
    <property type="match status" value="1"/>
</dbReference>
<sequence length="322" mass="35944">MKAVQVKKPGGAEVLELVNLPKPVLKKGWSLVKVLGFGVNRSEVFTRQGYSPSVVFPRVLGIECVGIIEESSDESYFKKGQLIISIMGEMGRDYDGSYAEYVLIPNQSIYPIKTSLSLEKLVSLPESYYTAFGSMKQLQIKENDRILVRSGASGLGIAFLKLVKALDISVEITASVRHERKVNQLKEAGFDKVILEKNCQLETQETYDKLLDLVGPKVIDDNLKHLSENGIICIVGLLGGQWDLENFDPIMSLKNRTYLTAFYSGMVTKAELLEMLTFIENQKVDIPKPKIYSLDQIQEAHQFIEGTDAFGKAIVLLEDNRG</sequence>
<keyword evidence="1" id="KW-0521">NADP</keyword>